<comment type="caution">
    <text evidence="1">The sequence shown here is derived from an EMBL/GenBank/DDBJ whole genome shotgun (WGS) entry which is preliminary data.</text>
</comment>
<dbReference type="Proteomes" id="UP000324222">
    <property type="component" value="Unassembled WGS sequence"/>
</dbReference>
<evidence type="ECO:0000313" key="1">
    <source>
        <dbReference type="EMBL" id="MPC25599.1"/>
    </source>
</evidence>
<accession>A0A5B7DWY4</accession>
<gene>
    <name evidence="1" type="ORF">E2C01_018719</name>
</gene>
<evidence type="ECO:0000313" key="2">
    <source>
        <dbReference type="Proteomes" id="UP000324222"/>
    </source>
</evidence>
<protein>
    <submittedName>
        <fullName evidence="1">Uncharacterized protein</fullName>
    </submittedName>
</protein>
<dbReference type="EMBL" id="VSRR010001484">
    <property type="protein sequence ID" value="MPC25599.1"/>
    <property type="molecule type" value="Genomic_DNA"/>
</dbReference>
<organism evidence="1 2">
    <name type="scientific">Portunus trituberculatus</name>
    <name type="common">Swimming crab</name>
    <name type="synonym">Neptunus trituberculatus</name>
    <dbReference type="NCBI Taxonomy" id="210409"/>
    <lineage>
        <taxon>Eukaryota</taxon>
        <taxon>Metazoa</taxon>
        <taxon>Ecdysozoa</taxon>
        <taxon>Arthropoda</taxon>
        <taxon>Crustacea</taxon>
        <taxon>Multicrustacea</taxon>
        <taxon>Malacostraca</taxon>
        <taxon>Eumalacostraca</taxon>
        <taxon>Eucarida</taxon>
        <taxon>Decapoda</taxon>
        <taxon>Pleocyemata</taxon>
        <taxon>Brachyura</taxon>
        <taxon>Eubrachyura</taxon>
        <taxon>Portunoidea</taxon>
        <taxon>Portunidae</taxon>
        <taxon>Portuninae</taxon>
        <taxon>Portunus</taxon>
    </lineage>
</organism>
<reference evidence="1 2" key="1">
    <citation type="submission" date="2019-05" db="EMBL/GenBank/DDBJ databases">
        <title>Another draft genome of Portunus trituberculatus and its Hox gene families provides insights of decapod evolution.</title>
        <authorList>
            <person name="Jeong J.-H."/>
            <person name="Song I."/>
            <person name="Kim S."/>
            <person name="Choi T."/>
            <person name="Kim D."/>
            <person name="Ryu S."/>
            <person name="Kim W."/>
        </authorList>
    </citation>
    <scope>NUCLEOTIDE SEQUENCE [LARGE SCALE GENOMIC DNA]</scope>
    <source>
        <tissue evidence="1">Muscle</tissue>
    </source>
</reference>
<name>A0A5B7DWY4_PORTR</name>
<proteinExistence type="predicted"/>
<dbReference type="AlphaFoldDB" id="A0A5B7DWY4"/>
<keyword evidence="2" id="KW-1185">Reference proteome</keyword>
<sequence>MATWRTLSGPPSVDGGILGEVREVGRLGGGQVQVGQHRVTLVVVLACVKCWMCFGDRGVTEYIGLGLC</sequence>